<accession>A0A3D8YAJ0</accession>
<dbReference type="EMBL" id="QNUL01000012">
    <property type="protein sequence ID" value="REA60177.1"/>
    <property type="molecule type" value="Genomic_DNA"/>
</dbReference>
<organism evidence="1 2">
    <name type="scientific">Dyadobacter luteus</name>
    <dbReference type="NCBI Taxonomy" id="2259619"/>
    <lineage>
        <taxon>Bacteria</taxon>
        <taxon>Pseudomonadati</taxon>
        <taxon>Bacteroidota</taxon>
        <taxon>Cytophagia</taxon>
        <taxon>Cytophagales</taxon>
        <taxon>Spirosomataceae</taxon>
        <taxon>Dyadobacter</taxon>
    </lineage>
</organism>
<evidence type="ECO:0008006" key="3">
    <source>
        <dbReference type="Google" id="ProtNLM"/>
    </source>
</evidence>
<name>A0A3D8YAJ0_9BACT</name>
<evidence type="ECO:0000313" key="2">
    <source>
        <dbReference type="Proteomes" id="UP000256373"/>
    </source>
</evidence>
<dbReference type="AlphaFoldDB" id="A0A3D8YAJ0"/>
<evidence type="ECO:0000313" key="1">
    <source>
        <dbReference type="EMBL" id="REA60177.1"/>
    </source>
</evidence>
<reference evidence="1 2" key="1">
    <citation type="submission" date="2018-07" db="EMBL/GenBank/DDBJ databases">
        <title>Dyadobacter roseus sp. nov., isolated from rose rhizosphere soil.</title>
        <authorList>
            <person name="Chen L."/>
        </authorList>
    </citation>
    <scope>NUCLEOTIDE SEQUENCE [LARGE SCALE GENOMIC DNA]</scope>
    <source>
        <strain evidence="1 2">RS19</strain>
    </source>
</reference>
<sequence>MKNTCTKMLALAFFCGLFQSCSKDEQIVDKLDTIEVKSGRLSFENQAHFDLVFDELMKNQESDYLNSWESQHKGFTSMKSAYDNLTDVDFEKIAQQNSLKGYENVLQIRVENGEKEAAAVTDHPIMARIFNHEGLLLIGKDAFKLQKDRLIKIDSYNEEKIQKALNSPDENSNYLKIESKRITEESKDLSASRVLDLERSCTTTYDTRYRFKGIFALIGTVSVNPSGDWTADFSGRFSSIIWIAQHRKRTAFIWHNDKTTELRLNGTVAYLDDNGGFFPGTLTEIVGYNINEIASAHGWGGNYRATASVTSSGIGTDGSFHGCTETR</sequence>
<dbReference type="PROSITE" id="PS51257">
    <property type="entry name" value="PROKAR_LIPOPROTEIN"/>
    <property type="match status" value="1"/>
</dbReference>
<proteinExistence type="predicted"/>
<dbReference type="OrthoDB" id="929767at2"/>
<gene>
    <name evidence="1" type="ORF">DSL64_16015</name>
</gene>
<protein>
    <recommendedName>
        <fullName evidence="3">DUF4848 domain-containing protein</fullName>
    </recommendedName>
</protein>
<keyword evidence="2" id="KW-1185">Reference proteome</keyword>
<dbReference type="RefSeq" id="WP_115831922.1">
    <property type="nucleotide sequence ID" value="NZ_QNUL01000012.1"/>
</dbReference>
<dbReference type="Proteomes" id="UP000256373">
    <property type="component" value="Unassembled WGS sequence"/>
</dbReference>
<comment type="caution">
    <text evidence="1">The sequence shown here is derived from an EMBL/GenBank/DDBJ whole genome shotgun (WGS) entry which is preliminary data.</text>
</comment>